<name>A0ABS5C3N3_9BACT</name>
<dbReference type="CDD" id="cd04179">
    <property type="entry name" value="DPM_DPG-synthase_like"/>
    <property type="match status" value="1"/>
</dbReference>
<dbReference type="Gene3D" id="3.90.550.10">
    <property type="entry name" value="Spore Coat Polysaccharide Biosynthesis Protein SpsA, Chain A"/>
    <property type="match status" value="1"/>
</dbReference>
<dbReference type="PANTHER" id="PTHR48090">
    <property type="entry name" value="UNDECAPRENYL-PHOSPHATE 4-DEOXY-4-FORMAMIDO-L-ARABINOSE TRANSFERASE-RELATED"/>
    <property type="match status" value="1"/>
</dbReference>
<dbReference type="SUPFAM" id="SSF53448">
    <property type="entry name" value="Nucleotide-diphospho-sugar transferases"/>
    <property type="match status" value="1"/>
</dbReference>
<evidence type="ECO:0000259" key="1">
    <source>
        <dbReference type="Pfam" id="PF00535"/>
    </source>
</evidence>
<evidence type="ECO:0000313" key="3">
    <source>
        <dbReference type="Proteomes" id="UP000676565"/>
    </source>
</evidence>
<accession>A0ABS5C3N3</accession>
<proteinExistence type="predicted"/>
<dbReference type="EMBL" id="JAGKQQ010000002">
    <property type="protein sequence ID" value="MBP3960591.1"/>
    <property type="molecule type" value="Genomic_DNA"/>
</dbReference>
<dbReference type="InterPro" id="IPR050256">
    <property type="entry name" value="Glycosyltransferase_2"/>
</dbReference>
<dbReference type="InterPro" id="IPR029044">
    <property type="entry name" value="Nucleotide-diphossugar_trans"/>
</dbReference>
<protein>
    <submittedName>
        <fullName evidence="2">Glycosyltransferase family 2 protein</fullName>
    </submittedName>
</protein>
<comment type="caution">
    <text evidence="2">The sequence shown here is derived from an EMBL/GenBank/DDBJ whole genome shotgun (WGS) entry which is preliminary data.</text>
</comment>
<gene>
    <name evidence="2" type="ORF">J8F10_35660</name>
</gene>
<dbReference type="InterPro" id="IPR001173">
    <property type="entry name" value="Glyco_trans_2-like"/>
</dbReference>
<keyword evidence="3" id="KW-1185">Reference proteome</keyword>
<sequence>MPSTLLAEPPLNPVHEVFHVDRILKPDEITLPRKHKIIAVLPAYNAEKTLAATIADFPAGSVDEILLVDDGSKDNTVAIAREMGLTVIVHQKNTGYGGNQKTCYRYCLEQGADIVVMIHPDYQYDARVIPHACGMIELGICDVILGNRVRSRAEALKCGMPWWKYVSNRGLTAFENLMLGQNLGEFHSGFRVYRRNVLETLPFERNSDDFVFDTEFLVQAVHFGFRLGDIPVPVRYFDEASQINFRRSTKYGIQTLTTVNKYWMNKLKLWKSPLFKPKG</sequence>
<dbReference type="RefSeq" id="WP_210662784.1">
    <property type="nucleotide sequence ID" value="NZ_JAGKQQ010000002.1"/>
</dbReference>
<dbReference type="PANTHER" id="PTHR48090:SF7">
    <property type="entry name" value="RFBJ PROTEIN"/>
    <property type="match status" value="1"/>
</dbReference>
<dbReference type="Pfam" id="PF00535">
    <property type="entry name" value="Glycos_transf_2"/>
    <property type="match status" value="1"/>
</dbReference>
<organism evidence="2 3">
    <name type="scientific">Gemmata palustris</name>
    <dbReference type="NCBI Taxonomy" id="2822762"/>
    <lineage>
        <taxon>Bacteria</taxon>
        <taxon>Pseudomonadati</taxon>
        <taxon>Planctomycetota</taxon>
        <taxon>Planctomycetia</taxon>
        <taxon>Gemmatales</taxon>
        <taxon>Gemmataceae</taxon>
        <taxon>Gemmata</taxon>
    </lineage>
</organism>
<reference evidence="2 3" key="1">
    <citation type="submission" date="2021-04" db="EMBL/GenBank/DDBJ databases">
        <authorList>
            <person name="Ivanova A."/>
        </authorList>
    </citation>
    <scope>NUCLEOTIDE SEQUENCE [LARGE SCALE GENOMIC DNA]</scope>
    <source>
        <strain evidence="2 3">G18</strain>
    </source>
</reference>
<evidence type="ECO:0000313" key="2">
    <source>
        <dbReference type="EMBL" id="MBP3960591.1"/>
    </source>
</evidence>
<dbReference type="Proteomes" id="UP000676565">
    <property type="component" value="Unassembled WGS sequence"/>
</dbReference>
<feature type="domain" description="Glycosyltransferase 2-like" evidence="1">
    <location>
        <begin position="40"/>
        <end position="200"/>
    </location>
</feature>